<name>A0A7W8X9B4_9HYPH</name>
<dbReference type="EMBL" id="JACHBK010000012">
    <property type="protein sequence ID" value="MBB5538160.1"/>
    <property type="molecule type" value="Genomic_DNA"/>
</dbReference>
<proteinExistence type="predicted"/>
<dbReference type="InterPro" id="IPR053174">
    <property type="entry name" value="LpxI"/>
</dbReference>
<protein>
    <recommendedName>
        <fullName evidence="5">LpxI family protein</fullName>
    </recommendedName>
</protein>
<evidence type="ECO:0008006" key="5">
    <source>
        <dbReference type="Google" id="ProtNLM"/>
    </source>
</evidence>
<dbReference type="Gene3D" id="3.40.140.80">
    <property type="match status" value="1"/>
</dbReference>
<dbReference type="Gene3D" id="3.40.50.20">
    <property type="match status" value="1"/>
</dbReference>
<gene>
    <name evidence="3" type="ORF">GGD55_004881</name>
</gene>
<keyword evidence="4" id="KW-1185">Reference proteome</keyword>
<organism evidence="3 4">
    <name type="scientific">Rhizobium giardinii</name>
    <dbReference type="NCBI Taxonomy" id="56731"/>
    <lineage>
        <taxon>Bacteria</taxon>
        <taxon>Pseudomonadati</taxon>
        <taxon>Pseudomonadota</taxon>
        <taxon>Alphaproteobacteria</taxon>
        <taxon>Hyphomicrobiales</taxon>
        <taxon>Rhizobiaceae</taxon>
        <taxon>Rhizobium/Agrobacterium group</taxon>
        <taxon>Rhizobium</taxon>
    </lineage>
</organism>
<dbReference type="RefSeq" id="WP_018325214.1">
    <property type="nucleotide sequence ID" value="NZ_JACHBK010000012.1"/>
</dbReference>
<dbReference type="Proteomes" id="UP000585507">
    <property type="component" value="Unassembled WGS sequence"/>
</dbReference>
<dbReference type="InterPro" id="IPR010415">
    <property type="entry name" value="LpxI_C"/>
</dbReference>
<sequence>MAIDSRPETRGRLAIIAGGGMLPHHVAEAAQARGENPYIIALSNETVLDWSDFDHQFLGIGNFKSISAVFRAEGIDRVVLSGAVRRRPEWRDIKPTFKTLAKVPGVLKTLLSGGDDAVLKMAIELIEASGARVIGVQDIIPELLAQTGPLGAIEPDKDDWKDIEVAAAAAVALGRLDVGQGAVAVGGRVVALEGPEGTDAMLARVAALRTEGRISTRRRGVLVKLCKPQQDLRADLPSIGASTIEGARAAGLAGIAIEAGRALVLERSATISQATEAGIFVTGIDRAFLRDLR</sequence>
<dbReference type="Pfam" id="PF17930">
    <property type="entry name" value="LpxI_N"/>
    <property type="match status" value="1"/>
</dbReference>
<dbReference type="InterPro" id="IPR041255">
    <property type="entry name" value="LpxI_N"/>
</dbReference>
<feature type="domain" description="LpxI N-terminal" evidence="2">
    <location>
        <begin position="12"/>
        <end position="143"/>
    </location>
</feature>
<dbReference type="InterPro" id="IPR043167">
    <property type="entry name" value="LpxI_C_sf"/>
</dbReference>
<feature type="domain" description="LpxI C-terminal" evidence="1">
    <location>
        <begin position="147"/>
        <end position="281"/>
    </location>
</feature>
<comment type="caution">
    <text evidence="3">The sequence shown here is derived from an EMBL/GenBank/DDBJ whole genome shotgun (WGS) entry which is preliminary data.</text>
</comment>
<evidence type="ECO:0000259" key="1">
    <source>
        <dbReference type="Pfam" id="PF06230"/>
    </source>
</evidence>
<reference evidence="3 4" key="1">
    <citation type="submission" date="2020-08" db="EMBL/GenBank/DDBJ databases">
        <title>Genomic Encyclopedia of Type Strains, Phase IV (KMG-V): Genome sequencing to study the core and pangenomes of soil and plant-associated prokaryotes.</title>
        <authorList>
            <person name="Whitman W."/>
        </authorList>
    </citation>
    <scope>NUCLEOTIDE SEQUENCE [LARGE SCALE GENOMIC DNA]</scope>
    <source>
        <strain evidence="3 4">SEMIA 4084</strain>
    </source>
</reference>
<evidence type="ECO:0000313" key="3">
    <source>
        <dbReference type="EMBL" id="MBB5538160.1"/>
    </source>
</evidence>
<dbReference type="AlphaFoldDB" id="A0A7W8X9B4"/>
<evidence type="ECO:0000313" key="4">
    <source>
        <dbReference type="Proteomes" id="UP000585507"/>
    </source>
</evidence>
<evidence type="ECO:0000259" key="2">
    <source>
        <dbReference type="Pfam" id="PF17930"/>
    </source>
</evidence>
<dbReference type="Pfam" id="PF06230">
    <property type="entry name" value="LpxI_C"/>
    <property type="match status" value="1"/>
</dbReference>
<dbReference type="PANTHER" id="PTHR39962">
    <property type="entry name" value="BLL4848 PROTEIN"/>
    <property type="match status" value="1"/>
</dbReference>
<dbReference type="PANTHER" id="PTHR39962:SF1">
    <property type="entry name" value="LPXI FAMILY PROTEIN"/>
    <property type="match status" value="1"/>
</dbReference>
<accession>A0A7W8X9B4</accession>